<organism evidence="1 2">
    <name type="scientific">Bradyrhizobium lablabi</name>
    <dbReference type="NCBI Taxonomy" id="722472"/>
    <lineage>
        <taxon>Bacteria</taxon>
        <taxon>Pseudomonadati</taxon>
        <taxon>Pseudomonadota</taxon>
        <taxon>Alphaproteobacteria</taxon>
        <taxon>Hyphomicrobiales</taxon>
        <taxon>Nitrobacteraceae</taxon>
        <taxon>Bradyrhizobium</taxon>
    </lineage>
</organism>
<dbReference type="AlphaFoldDB" id="A0A1M7CEP4"/>
<dbReference type="EMBL" id="FNTI01000001">
    <property type="protein sequence ID" value="SED68693.1"/>
    <property type="molecule type" value="Genomic_DNA"/>
</dbReference>
<sequence length="106" mass="12657">MAHILTRDGKESDLAYDDAYRLFLITRTEPQVDYRFAWTQLKRDRARARGAFRGVKGFFRNMIEAIAKSKMRRIERELEFRGVHYDRRNNDWVSDKSGQGSVRRTK</sequence>
<dbReference type="RefSeq" id="WP_074824312.1">
    <property type="nucleotide sequence ID" value="NZ_FNTI01000001.1"/>
</dbReference>
<dbReference type="OrthoDB" id="8128462at2"/>
<evidence type="ECO:0000313" key="2">
    <source>
        <dbReference type="Proteomes" id="UP000183208"/>
    </source>
</evidence>
<dbReference type="Proteomes" id="UP000183208">
    <property type="component" value="Unassembled WGS sequence"/>
</dbReference>
<protein>
    <submittedName>
        <fullName evidence="1">Uncharacterized protein</fullName>
    </submittedName>
</protein>
<accession>A0A1M7CEP4</accession>
<reference evidence="1 2" key="1">
    <citation type="submission" date="2016-10" db="EMBL/GenBank/DDBJ databases">
        <authorList>
            <person name="de Groot N.N."/>
        </authorList>
    </citation>
    <scope>NUCLEOTIDE SEQUENCE [LARGE SCALE GENOMIC DNA]</scope>
    <source>
        <strain evidence="1 2">GAS522</strain>
    </source>
</reference>
<evidence type="ECO:0000313" key="1">
    <source>
        <dbReference type="EMBL" id="SED68693.1"/>
    </source>
</evidence>
<name>A0A1M7CEP4_9BRAD</name>
<proteinExistence type="predicted"/>
<gene>
    <name evidence="1" type="ORF">SAMN05444171_4816</name>
</gene>